<evidence type="ECO:0000313" key="3">
    <source>
        <dbReference type="Proteomes" id="UP000548582"/>
    </source>
</evidence>
<protein>
    <submittedName>
        <fullName evidence="2">Uncharacterized protein</fullName>
    </submittedName>
</protein>
<keyword evidence="3" id="KW-1185">Reference proteome</keyword>
<accession>A0A848EHD9</accession>
<dbReference type="Proteomes" id="UP000548582">
    <property type="component" value="Unassembled WGS sequence"/>
</dbReference>
<dbReference type="AlphaFoldDB" id="A0A848EHD9"/>
<evidence type="ECO:0000313" key="2">
    <source>
        <dbReference type="EMBL" id="NMJ42843.1"/>
    </source>
</evidence>
<dbReference type="EMBL" id="JABBKX010000005">
    <property type="protein sequence ID" value="NMJ42843.1"/>
    <property type="molecule type" value="Genomic_DNA"/>
</dbReference>
<feature type="region of interest" description="Disordered" evidence="1">
    <location>
        <begin position="1"/>
        <end position="22"/>
    </location>
</feature>
<organism evidence="2 3">
    <name type="scientific">Neoroseomonas marina</name>
    <dbReference type="NCBI Taxonomy" id="1232220"/>
    <lineage>
        <taxon>Bacteria</taxon>
        <taxon>Pseudomonadati</taxon>
        <taxon>Pseudomonadota</taxon>
        <taxon>Alphaproteobacteria</taxon>
        <taxon>Acetobacterales</taxon>
        <taxon>Acetobacteraceae</taxon>
        <taxon>Neoroseomonas</taxon>
    </lineage>
</organism>
<reference evidence="2 3" key="1">
    <citation type="submission" date="2020-03" db="EMBL/GenBank/DDBJ databases">
        <authorList>
            <person name="Sun Q."/>
        </authorList>
    </citation>
    <scope>NUCLEOTIDE SEQUENCE [LARGE SCALE GENOMIC DNA]</scope>
    <source>
        <strain evidence="2 3">JC162</strain>
    </source>
</reference>
<sequence>MRGPSSSRREARLLYVGGTASG</sequence>
<gene>
    <name evidence="2" type="ORF">GWK16_16475</name>
</gene>
<proteinExistence type="predicted"/>
<comment type="caution">
    <text evidence="2">The sequence shown here is derived from an EMBL/GenBank/DDBJ whole genome shotgun (WGS) entry which is preliminary data.</text>
</comment>
<evidence type="ECO:0000256" key="1">
    <source>
        <dbReference type="SAM" id="MobiDB-lite"/>
    </source>
</evidence>
<name>A0A848EHD9_9PROT</name>